<dbReference type="SUPFAM" id="SSF54373">
    <property type="entry name" value="FAD-linked reductases, C-terminal domain"/>
    <property type="match status" value="1"/>
</dbReference>
<name>A0ABP4AFE3_9PSEU</name>
<dbReference type="Gene3D" id="3.30.410.40">
    <property type="match status" value="1"/>
</dbReference>
<proteinExistence type="inferred from homology"/>
<evidence type="ECO:0000256" key="3">
    <source>
        <dbReference type="ARBA" id="ARBA00022630"/>
    </source>
</evidence>
<keyword evidence="3 5" id="KW-0285">Flavoprotein</keyword>
<dbReference type="Pfam" id="PF00732">
    <property type="entry name" value="GMC_oxred_N"/>
    <property type="match status" value="1"/>
</dbReference>
<dbReference type="Pfam" id="PF05199">
    <property type="entry name" value="GMC_oxred_C"/>
    <property type="match status" value="1"/>
</dbReference>
<gene>
    <name evidence="7" type="ORF">GCM10009559_26140</name>
</gene>
<dbReference type="InterPro" id="IPR012132">
    <property type="entry name" value="GMC_OxRdtase"/>
</dbReference>
<dbReference type="Proteomes" id="UP001499967">
    <property type="component" value="Unassembled WGS sequence"/>
</dbReference>
<evidence type="ECO:0000256" key="4">
    <source>
        <dbReference type="ARBA" id="ARBA00022827"/>
    </source>
</evidence>
<evidence type="ECO:0000259" key="6">
    <source>
        <dbReference type="PROSITE" id="PS00623"/>
    </source>
</evidence>
<dbReference type="PANTHER" id="PTHR11552">
    <property type="entry name" value="GLUCOSE-METHANOL-CHOLINE GMC OXIDOREDUCTASE"/>
    <property type="match status" value="1"/>
</dbReference>
<evidence type="ECO:0000313" key="8">
    <source>
        <dbReference type="Proteomes" id="UP001499967"/>
    </source>
</evidence>
<keyword evidence="8" id="KW-1185">Reference proteome</keyword>
<reference evidence="8" key="1">
    <citation type="journal article" date="2019" name="Int. J. Syst. Evol. Microbiol.">
        <title>The Global Catalogue of Microorganisms (GCM) 10K type strain sequencing project: providing services to taxonomists for standard genome sequencing and annotation.</title>
        <authorList>
            <consortium name="The Broad Institute Genomics Platform"/>
            <consortium name="The Broad Institute Genome Sequencing Center for Infectious Disease"/>
            <person name="Wu L."/>
            <person name="Ma J."/>
        </authorList>
    </citation>
    <scope>NUCLEOTIDE SEQUENCE [LARGE SCALE GENOMIC DNA]</scope>
    <source>
        <strain evidence="8">JCM 11117</strain>
    </source>
</reference>
<dbReference type="InterPro" id="IPR036188">
    <property type="entry name" value="FAD/NAD-bd_sf"/>
</dbReference>
<comment type="caution">
    <text evidence="7">The sequence shown here is derived from an EMBL/GenBank/DDBJ whole genome shotgun (WGS) entry which is preliminary data.</text>
</comment>
<protein>
    <submittedName>
        <fullName evidence="7">GMC family oxidoreductase N-terminal domain-containing protein</fullName>
    </submittedName>
</protein>
<dbReference type="EMBL" id="BAAAHP010000075">
    <property type="protein sequence ID" value="GAA0935013.1"/>
    <property type="molecule type" value="Genomic_DNA"/>
</dbReference>
<dbReference type="Gene3D" id="3.50.50.60">
    <property type="entry name" value="FAD/NAD(P)-binding domain"/>
    <property type="match status" value="1"/>
</dbReference>
<evidence type="ECO:0000256" key="5">
    <source>
        <dbReference type="RuleBase" id="RU003968"/>
    </source>
</evidence>
<dbReference type="RefSeq" id="WP_343941607.1">
    <property type="nucleotide sequence ID" value="NZ_BAAAHP010000075.1"/>
</dbReference>
<comment type="cofactor">
    <cofactor evidence="1">
        <name>FAD</name>
        <dbReference type="ChEBI" id="CHEBI:57692"/>
    </cofactor>
</comment>
<dbReference type="PIRSF" id="PIRSF000137">
    <property type="entry name" value="Alcohol_oxidase"/>
    <property type="match status" value="1"/>
</dbReference>
<evidence type="ECO:0000313" key="7">
    <source>
        <dbReference type="EMBL" id="GAA0935013.1"/>
    </source>
</evidence>
<sequence length="506" mass="52919">MVVGGGTAGAIVAARVAAHGDRSVVLLEAGPDFPGPDETPPVLLYGDYAEGRVTTRDFAWAWDTVPSAPGAAPYVLYSGKVIGGGSSVNGQVWLHGLPGDFDGNWAARGASGWGWREVAPWYAAVARDLDFPARGGSGPVPVRRVPPAQWHPVHAGFLDACLDAGFPHCPDLNAPGASGVGPHPLNNLDGVRVSSALSHLRSARDLPTLRVLGDRDVERVLFDGDRAVGVLARTPAGAPVRVLAEQEVVLAAGGVATPWLLLRSGVGDADHLRRNGVPVVLDSAGVGASLREHPRVMVRWRARPGYELNATSVRAPVALRTTAPGSAIPDDLKLSIAAFEDEQGAGIEMTIFLMLAVGSGHVRLAEGEPAARPVVDPRFLREPEDVRRLREAVRFAVDLVESSPALREVVAERVAPAGAIDDDAVLDGWLRRAVRGTFHASSTCAIGPPGSGAVVDQVGRVLGVRGLRVVDASVMPDSVRANINATVAMMAERFAAAIITQSALTG</sequence>
<dbReference type="PANTHER" id="PTHR11552:SF147">
    <property type="entry name" value="CHOLINE DEHYDROGENASE, MITOCHONDRIAL"/>
    <property type="match status" value="1"/>
</dbReference>
<feature type="domain" description="Glucose-methanol-choline oxidoreductase N-terminal" evidence="6">
    <location>
        <begin position="79"/>
        <end position="102"/>
    </location>
</feature>
<dbReference type="PROSITE" id="PS00623">
    <property type="entry name" value="GMC_OXRED_1"/>
    <property type="match status" value="1"/>
</dbReference>
<keyword evidence="4 5" id="KW-0274">FAD</keyword>
<dbReference type="InterPro" id="IPR000172">
    <property type="entry name" value="GMC_OxRdtase_N"/>
</dbReference>
<dbReference type="InterPro" id="IPR007867">
    <property type="entry name" value="GMC_OxRtase_C"/>
</dbReference>
<accession>A0ABP4AFE3</accession>
<dbReference type="SUPFAM" id="SSF51905">
    <property type="entry name" value="FAD/NAD(P)-binding domain"/>
    <property type="match status" value="1"/>
</dbReference>
<evidence type="ECO:0000256" key="1">
    <source>
        <dbReference type="ARBA" id="ARBA00001974"/>
    </source>
</evidence>
<comment type="similarity">
    <text evidence="2 5">Belongs to the GMC oxidoreductase family.</text>
</comment>
<evidence type="ECO:0000256" key="2">
    <source>
        <dbReference type="ARBA" id="ARBA00010790"/>
    </source>
</evidence>
<organism evidence="7 8">
    <name type="scientific">Pseudonocardia zijingensis</name>
    <dbReference type="NCBI Taxonomy" id="153376"/>
    <lineage>
        <taxon>Bacteria</taxon>
        <taxon>Bacillati</taxon>
        <taxon>Actinomycetota</taxon>
        <taxon>Actinomycetes</taxon>
        <taxon>Pseudonocardiales</taxon>
        <taxon>Pseudonocardiaceae</taxon>
        <taxon>Pseudonocardia</taxon>
    </lineage>
</organism>